<proteinExistence type="predicted"/>
<keyword evidence="2" id="KW-1185">Reference proteome</keyword>
<dbReference type="Proteomes" id="UP001595379">
    <property type="component" value="Unassembled WGS sequence"/>
</dbReference>
<gene>
    <name evidence="1" type="ORF">ACFOOR_04910</name>
</gene>
<accession>A0ABV6ZVP6</accession>
<comment type="caution">
    <text evidence="1">The sequence shown here is derived from an EMBL/GenBank/DDBJ whole genome shotgun (WGS) entry which is preliminary data.</text>
</comment>
<dbReference type="EMBL" id="JBHRSV010000003">
    <property type="protein sequence ID" value="MFC2925438.1"/>
    <property type="molecule type" value="Genomic_DNA"/>
</dbReference>
<dbReference type="RefSeq" id="WP_343164782.1">
    <property type="nucleotide sequence ID" value="NZ_JBHRSV010000003.1"/>
</dbReference>
<reference evidence="2" key="1">
    <citation type="journal article" date="2019" name="Int. J. Syst. Evol. Microbiol.">
        <title>The Global Catalogue of Microorganisms (GCM) 10K type strain sequencing project: providing services to taxonomists for standard genome sequencing and annotation.</title>
        <authorList>
            <consortium name="The Broad Institute Genomics Platform"/>
            <consortium name="The Broad Institute Genome Sequencing Center for Infectious Disease"/>
            <person name="Wu L."/>
            <person name="Ma J."/>
        </authorList>
    </citation>
    <scope>NUCLEOTIDE SEQUENCE [LARGE SCALE GENOMIC DNA]</scope>
    <source>
        <strain evidence="2">KCTC 52487</strain>
    </source>
</reference>
<protein>
    <submittedName>
        <fullName evidence="1">Uncharacterized protein</fullName>
    </submittedName>
</protein>
<evidence type="ECO:0000313" key="1">
    <source>
        <dbReference type="EMBL" id="MFC2925438.1"/>
    </source>
</evidence>
<sequence length="273" mass="31393">MEKFFSVDGDTITVRHNSGFFSNCSVSLHAIVTLSNRTGRFPEHVDFSQTFREFKDPEDLEADVYPAYFAAQNQPRTRPPEGGAVNFPLYSLFDYREQSYTAIEPFMQRYFRPSQAVLHKALILQEKYGVNPDRLVTVCYRGTDKHLDATPGSFETYIDETRRRLEQDPMLDVLVQTDQQQFLDFARAELGSVLVIDDLPRTTSGTVMHRIVSDGKVDWAQTFLAVTWLIAQSRHLITHTGNVGRWLCLYRGHMDRVSQYFHPKGAETGGWIR</sequence>
<name>A0ABV6ZVP6_9PROT</name>
<evidence type="ECO:0000313" key="2">
    <source>
        <dbReference type="Proteomes" id="UP001595379"/>
    </source>
</evidence>
<dbReference type="Gene3D" id="3.40.50.11350">
    <property type="match status" value="1"/>
</dbReference>
<organism evidence="1 2">
    <name type="scientific">Hyphobacterium vulgare</name>
    <dbReference type="NCBI Taxonomy" id="1736751"/>
    <lineage>
        <taxon>Bacteria</taxon>
        <taxon>Pseudomonadati</taxon>
        <taxon>Pseudomonadota</taxon>
        <taxon>Alphaproteobacteria</taxon>
        <taxon>Maricaulales</taxon>
        <taxon>Maricaulaceae</taxon>
        <taxon>Hyphobacterium</taxon>
    </lineage>
</organism>